<dbReference type="InterPro" id="IPR036872">
    <property type="entry name" value="CH_dom_sf"/>
</dbReference>
<feature type="repeat" description="Filamin" evidence="3">
    <location>
        <begin position="2014"/>
        <end position="2132"/>
    </location>
</feature>
<feature type="repeat" description="Filamin" evidence="3">
    <location>
        <begin position="3901"/>
        <end position="3996"/>
    </location>
</feature>
<dbReference type="InterPro" id="IPR001715">
    <property type="entry name" value="CH_dom"/>
</dbReference>
<keyword evidence="2" id="KW-0677">Repeat</keyword>
<evidence type="ECO:0000313" key="7">
    <source>
        <dbReference type="Proteomes" id="UP000078046"/>
    </source>
</evidence>
<feature type="domain" description="Calponin-homology (CH)" evidence="5">
    <location>
        <begin position="193"/>
        <end position="294"/>
    </location>
</feature>
<gene>
    <name evidence="6" type="ORF">A3Q56_01266</name>
</gene>
<feature type="repeat" description="Filamin" evidence="3">
    <location>
        <begin position="412"/>
        <end position="528"/>
    </location>
</feature>
<dbReference type="Gene3D" id="1.10.418.10">
    <property type="entry name" value="Calponin-like domain"/>
    <property type="match status" value="4"/>
</dbReference>
<dbReference type="SMART" id="SM00557">
    <property type="entry name" value="IG_FLMN"/>
    <property type="match status" value="18"/>
</dbReference>
<keyword evidence="7" id="KW-1185">Reference proteome</keyword>
<dbReference type="InterPro" id="IPR017868">
    <property type="entry name" value="Filamin/ABP280_repeat-like"/>
</dbReference>
<evidence type="ECO:0000256" key="4">
    <source>
        <dbReference type="SAM" id="MobiDB-lite"/>
    </source>
</evidence>
<reference evidence="6 7" key="1">
    <citation type="submission" date="2016-04" db="EMBL/GenBank/DDBJ databases">
        <title>The genome of Intoshia linei affirms orthonectids as highly simplified spiralians.</title>
        <authorList>
            <person name="Mikhailov K.V."/>
            <person name="Slusarev G.S."/>
            <person name="Nikitin M.A."/>
            <person name="Logacheva M.D."/>
            <person name="Penin A."/>
            <person name="Aleoshin V."/>
            <person name="Panchin Y.V."/>
        </authorList>
    </citation>
    <scope>NUCLEOTIDE SEQUENCE [LARGE SCALE GENOMIC DNA]</scope>
    <source>
        <strain evidence="6">Intl2013</strain>
        <tissue evidence="6">Whole animal</tissue>
    </source>
</reference>
<feature type="compositionally biased region" description="Basic and acidic residues" evidence="4">
    <location>
        <begin position="3108"/>
        <end position="3127"/>
    </location>
</feature>
<organism evidence="6 7">
    <name type="scientific">Intoshia linei</name>
    <dbReference type="NCBI Taxonomy" id="1819745"/>
    <lineage>
        <taxon>Eukaryota</taxon>
        <taxon>Metazoa</taxon>
        <taxon>Spiralia</taxon>
        <taxon>Lophotrochozoa</taxon>
        <taxon>Mesozoa</taxon>
        <taxon>Orthonectida</taxon>
        <taxon>Rhopaluridae</taxon>
        <taxon>Intoshia</taxon>
    </lineage>
</organism>
<dbReference type="InterPro" id="IPR001298">
    <property type="entry name" value="Filamin/ABP280_rpt"/>
</dbReference>
<comment type="caution">
    <text evidence="6">The sequence shown here is derived from an EMBL/GenBank/DDBJ whole genome shotgun (WGS) entry which is preliminary data.</text>
</comment>
<dbReference type="Pfam" id="PF00307">
    <property type="entry name" value="CH"/>
    <property type="match status" value="4"/>
</dbReference>
<feature type="repeat" description="Filamin" evidence="3">
    <location>
        <begin position="2132"/>
        <end position="2227"/>
    </location>
</feature>
<dbReference type="PANTHER" id="PTHR38537:SF8">
    <property type="entry name" value="FILAMIN-A"/>
    <property type="match status" value="1"/>
</dbReference>
<dbReference type="SUPFAM" id="SSF81296">
    <property type="entry name" value="E set domains"/>
    <property type="match status" value="19"/>
</dbReference>
<evidence type="ECO:0000256" key="1">
    <source>
        <dbReference type="ARBA" id="ARBA00009238"/>
    </source>
</evidence>
<accession>A0A177BBH7</accession>
<feature type="compositionally biased region" description="Low complexity" evidence="4">
    <location>
        <begin position="3082"/>
        <end position="3095"/>
    </location>
</feature>
<dbReference type="GO" id="GO:0030036">
    <property type="term" value="P:actin cytoskeleton organization"/>
    <property type="evidence" value="ECO:0007669"/>
    <property type="project" value="InterPro"/>
</dbReference>
<feature type="repeat" description="Filamin" evidence="3">
    <location>
        <begin position="1048"/>
        <end position="1135"/>
    </location>
</feature>
<feature type="domain" description="Calponin-homology (CH)" evidence="5">
    <location>
        <begin position="66"/>
        <end position="170"/>
    </location>
</feature>
<feature type="repeat" description="Filamin" evidence="3">
    <location>
        <begin position="3366"/>
        <end position="3458"/>
    </location>
</feature>
<feature type="repeat" description="Filamin" evidence="3">
    <location>
        <begin position="3697"/>
        <end position="3773"/>
    </location>
</feature>
<comment type="similarity">
    <text evidence="1">Belongs to the filamin family.</text>
</comment>
<proteinExistence type="inferred from homology"/>
<dbReference type="Pfam" id="PF00630">
    <property type="entry name" value="Filamin"/>
    <property type="match status" value="12"/>
</dbReference>
<feature type="repeat" description="Filamin" evidence="3">
    <location>
        <begin position="720"/>
        <end position="828"/>
    </location>
</feature>
<evidence type="ECO:0000256" key="3">
    <source>
        <dbReference type="PROSITE-ProRule" id="PRU00087"/>
    </source>
</evidence>
<dbReference type="PANTHER" id="PTHR38537">
    <property type="entry name" value="JITTERBUG, ISOFORM N"/>
    <property type="match status" value="1"/>
</dbReference>
<feature type="compositionally biased region" description="Basic residues" evidence="4">
    <location>
        <begin position="3098"/>
        <end position="3107"/>
    </location>
</feature>
<feature type="repeat" description="Filamin" evidence="3">
    <location>
        <begin position="3566"/>
        <end position="3675"/>
    </location>
</feature>
<feature type="repeat" description="Filamin" evidence="3">
    <location>
        <begin position="301"/>
        <end position="408"/>
    </location>
</feature>
<feature type="domain" description="Calponin-homology (CH)" evidence="5">
    <location>
        <begin position="1678"/>
        <end position="1782"/>
    </location>
</feature>
<feature type="repeat" description="Filamin" evidence="3">
    <location>
        <begin position="2740"/>
        <end position="2839"/>
    </location>
</feature>
<feature type="repeat" description="Filamin" evidence="3">
    <location>
        <begin position="535"/>
        <end position="623"/>
    </location>
</feature>
<feature type="repeat" description="Filamin" evidence="3">
    <location>
        <begin position="2535"/>
        <end position="2645"/>
    </location>
</feature>
<feature type="repeat" description="Filamin" evidence="3">
    <location>
        <begin position="1139"/>
        <end position="1237"/>
    </location>
</feature>
<feature type="repeat" description="Filamin" evidence="3">
    <location>
        <begin position="3774"/>
        <end position="3866"/>
    </location>
</feature>
<dbReference type="PROSITE" id="PS50021">
    <property type="entry name" value="CH"/>
    <property type="match status" value="4"/>
</dbReference>
<feature type="repeat" description="Filamin" evidence="3">
    <location>
        <begin position="828"/>
        <end position="926"/>
    </location>
</feature>
<feature type="repeat" description="Filamin" evidence="3">
    <location>
        <begin position="2326"/>
        <end position="2434"/>
    </location>
</feature>
<dbReference type="SUPFAM" id="SSF47576">
    <property type="entry name" value="Calponin-homology domain, CH-domain"/>
    <property type="match status" value="2"/>
</dbReference>
<feature type="repeat" description="Filamin" evidence="3">
    <location>
        <begin position="3143"/>
        <end position="3193"/>
    </location>
</feature>
<feature type="repeat" description="Filamin" evidence="3">
    <location>
        <begin position="3193"/>
        <end position="3286"/>
    </location>
</feature>
<feature type="repeat" description="Filamin" evidence="3">
    <location>
        <begin position="3289"/>
        <end position="3367"/>
    </location>
</feature>
<evidence type="ECO:0000259" key="5">
    <source>
        <dbReference type="PROSITE" id="PS50021"/>
    </source>
</evidence>
<evidence type="ECO:0000313" key="6">
    <source>
        <dbReference type="EMBL" id="OAF70983.1"/>
    </source>
</evidence>
<feature type="domain" description="Calponin-homology (CH)" evidence="5">
    <location>
        <begin position="1801"/>
        <end position="1903"/>
    </location>
</feature>
<dbReference type="CDD" id="cd21184">
    <property type="entry name" value="CH_FLN-like_rpt2"/>
    <property type="match status" value="1"/>
</dbReference>
<dbReference type="GO" id="GO:0051015">
    <property type="term" value="F:actin filament binding"/>
    <property type="evidence" value="ECO:0007669"/>
    <property type="project" value="InterPro"/>
</dbReference>
<dbReference type="Proteomes" id="UP000078046">
    <property type="component" value="Unassembled WGS sequence"/>
</dbReference>
<dbReference type="SMART" id="SM00033">
    <property type="entry name" value="CH"/>
    <property type="match status" value="4"/>
</dbReference>
<dbReference type="OrthoDB" id="5334309at2759"/>
<feature type="repeat" description="Filamin" evidence="3">
    <location>
        <begin position="2434"/>
        <end position="2529"/>
    </location>
</feature>
<dbReference type="PROSITE" id="PS50194">
    <property type="entry name" value="FILAMIN_REPEAT"/>
    <property type="match status" value="26"/>
</dbReference>
<dbReference type="EMBL" id="LWCA01000092">
    <property type="protein sequence ID" value="OAF70983.1"/>
    <property type="molecule type" value="Genomic_DNA"/>
</dbReference>
<feature type="repeat" description="Filamin" evidence="3">
    <location>
        <begin position="1583"/>
        <end position="1666"/>
    </location>
</feature>
<dbReference type="InterPro" id="IPR013783">
    <property type="entry name" value="Ig-like_fold"/>
</dbReference>
<dbReference type="InterPro" id="IPR044801">
    <property type="entry name" value="Filamin"/>
</dbReference>
<name>A0A177BBH7_9BILA</name>
<dbReference type="InterPro" id="IPR014756">
    <property type="entry name" value="Ig_E-set"/>
</dbReference>
<sequence length="3997" mass="451391">MELVMDHMQHRSLPVGGFHKDIIDAMLTCRIKFDIPSFTNSYFPKYGICSQNCKNSTPHNSNDWVSVQRRTFTAWIRNCLIDSGYQLNDLSTDFNDMIVIKLYEALSKKKITRYNKRSRMVNQKLDNISIALKHFNKDGVTFESIDSKALLEVDKKLVLGFIWKLILHYQIQQLEFDDVDDNIEKKKKSSEKMTSQQKLINWIGSVLNEKIPDISKGWEDGHRIAKMVNNTAPGLYLDYDKSKNTPLEITVTAMDLADKYLAVKKLMQPEDLVQPNVDKLSLMTYLVQFKFAVLADDAPIYKMINPENVTIYGAGVGIQKYANEDKIWMGMETTFYVKIAPQEKNYDDTLLNVSIKNMKNDIIVVTGAYDPEKKIHTLTYTPEQSGIIKIDINHGKVILTPTPYVVDVDASSSYFNPNLIKIFGRGILKDGLSINDTDCNIYVDSSKGGNVNLTCKVVNGNKETVYEAIKLRHSFNLIKHCLSYLGLKRSVLNDIFVIQPKYKETGEYTVTVLSGTTHIPKSPYTVNIGTEKVIEIDCFGGGLESSPARMPAKFEIKLKDNEKFESMSYKVIDPTGEKIEVTEKLIDDKTMQLEYVPNVLGEHKIHIMKDDEEVKNSPFLCTVVDINPEFDPTKIKMTKLPDRVTVNGVTEIEVDLRAADPYNECILNMYTINSDNTFIDCLLEEIEDGLYIYSLKPKMAGQATLYADVSGINIALLTTKKVLTEDKNTIEGQDVTVKDLLDFEAGLRFNIDEEFTICEVPIMETKAPECFSVSVDCPDGSTDSPVLVLDDKVLKLLYKPTQAGNHEVRIKDLDTNDEISESPFCLYIQPYEPNTVQLYGSGLLDGKTKEKKIIYAKLDKESENVGELKVQIKNSLHDSQCDINVCYNEDYQRFVADYYPVESGNHYIYVYYDETEVYGSPFFCNFAVDTDGGLVNINACEAYGKGILKNGMETGETVPVFIKNKNSKNSEISVKLINPDETIDEIIPIKVTEEFVELNLSFKDKIRCDYFFEYTPDKEGKYYLELKCGSLAFNGSPYEINVTHPKYTSITCYGPGIQRAIAGYTTCFRIDSNQNMTSKEFDITIDSDLPCKYTVKNILSDVIEINYTPPTSGIYTISIKIDGIHVAMSPYVLYAKPDNVKFHLDKITVESLPFENGFAKLNDENMVKVDLSKSKEAPLYLTVVDSLGLPCEVNMSVDPKCDSLKTFSFVPNKPGLHTAMLDIGGYPIGEPYITLNVLDNINIFGPGLKHCQLNVDTYFCVSCYNSADVKVNFENESIPVKVKLSPYKDICCVVYKIDKLGKYPFTVTVNNKIVKSATIEASHNPKLIDKMDNLLKSKVVGKCIDTCMSAVYIPNVFELHLTNYEAKDVVAQIYAFDGKLVACSTKKMIRKGENIETKFVYTFTFTPLMRNEKLSICILVDDIAIKEPYIVYTDDIIKTQTHKILLPYLEPIEETTICLLHISDNFESTCEPTHEDTQLSKETNIHPVTENVIEIKRNNRVVHEYNVSDLLDITKNVLTANEVVPIKITEVIMNYKYDAYMIEFLTKKSGIYQFVYHCGEKLMFPNKLTFMIPECDINDGCIIYGNELMCGIATKPTTFYIIINKEYATKKLQLKIFGPSQPSVDLIRINSTQLMCTFLPEKEGKYFISLWVDNQKIHKTPFETLILAPEAPISDWKNVQRRTFTAWIKNLLNKSNVKFDNMDDDFNDMTVIHLYEILSSKKITKYNKKSKMVNQKLDNISIALDNFQKDGVVFPSIDSQALMNKDKKLLLAFVWTLILNFQIKSLDYDDDSEDDLNKTKMTSEDKLIKWVKDMLPDDKIGNICAGWDDGHRLASIVDACAPGLYDDHIETDESPVERTTKAMDLADQYLNVSKLMTPEDMMQPNVDKLSLLTYLVQFPSAKVSDDAPISKIIDPKYVQFEGAGIGESEKPVTVDQPTNFLIKIDSELKDYDPRHLNVILKNDEGKKLKVLNDYNPEKMEHNIEYTPEKVGKLNACVKHGRTKLKKKEIEVIEKSAFDPAKVKVFGRGIFNEGLNTNDDDKAIYVNVTDSGDADLVCKVKRPNSDNIEHAEIEKIKDKPNLIEKVMKKLGIDKKDATNYYKIEPCYEEPGDYEVSILYDNKDVASSPYIVKVDDIAPENATCVGNGVTLCLKNFPAKIDVTAKSKSVLDDLTFDIRDPKGNLVQVEEKFIDENKLSLDYTPNMEGLYQINVLEDGKNIKDSPFLCPVINLLDSFDPSKIIVSNVPDSINTNNAETIEIDTRKADPEKKTVLDIYAVDEDGKLLEAKLENDDGEYKFKIKPGKPGEVKVYANINGLNLAILMNNAVKTDVDDVKKAVKGDVTLKDFKECTEPLVIEVVDKFEVFEIPINATKSADNYSVCIDLPDGRQDKDQLLIEDNGFLKLLYKPTKPGYHLVHIDDKDTDIPIAESPFLLCAAPSSPDTVRIYGPGLINARVGEPSILYAKIEGEKKELQINVKKSGSNDVIENTMKYDSESQKFTIEFVPKLAGNYYIYIYYNDNEVYGSPFFTVVSLKSKENVINIAACEAFGKGVLNEGLNTKEEAQVFVKSKNAGKGKMTANLIKPDKSFVKIDPIIVDSEYIANNPEFVDKIRCDHYFTYSSEQPGKHYLEIKYEDVNITSSPFEIIVDEEKYSDVKCYGPGIKRAIAGYPTCFQIDTNKNKEDVEIKIVSDITCEHKLVSILDDVQQVTYTPSVSGIYIIYVTIKDENISSSPYVVYAKPDDIKFDANKVIVKSPVLENHIAKLNDYNTLCVDTSKSGEAPLYLNVTDSEGVECESKVEKIVKDGKKLTALSFKPVKADNYTLCLDIGGVPIGKAFEKILVTDIAAYGPGVAFSEANVENYFIVACKDSDSLDFKFNGPKDVKYKIKEVEGGEFAEVWYTTPEIGKYDVTITDLILKKEIMKLNIVSEVHDTEKAMQVVETVKNSAIIGQIIDTKFAAVCEPNNFEIELKNYNKGTVKAIFYDIKGTEIECVCVKQDEPQEISEKRLDTVIYKCTFSPESKYHSLVLCASIDNMPIGNPIYNIKTVDVVNAKKIKVLLPYCEDIQNTDIKVFHYADKKSKDKSSSSSSSSSSFSSDSCSKKSKKSKKAKSKSDKKSKPKSDKKSKPKSDKKSKHKSKKTFKEEIPSNIKVVQVNEDEAVNDAYQLEFIPTEIGNYEIQYVAKNKTVFEDPITFVVDEHDADECTLIGPGVICGLKNQPVVFDLYLNEKYSGIEFEIKIDGPDKTTIQYDKVTEEHLICTFIPKEEGKYQIMVEINNEVINKTLYEATILSNDMNKLIIDGKVIKYSVADLDKINYYITTPSEKQVYCELGKNQFGNLTTSFETTEKGIHLLHLLENEKPLKNTPIEINVFSDPSIVTIEGDGIYESVVNVENEFIVNSSNAGLGNLKIEFTGPSEIKLNNYEHSPCRNYIRYLPDTLGTYEVDVLFADQHIPGSPFTMKVVEDGKVQKSTFYDQSHIPEIKVNTPVNLSLWVSEPIDVNNLNGHLYDPDNELVPLNFEYVDDTKFDIQFTPKKSGEYTISILNEYIPVSGSPFSVNIGSEKEPELGELESFDEVKVKLIIDPLQSLIAGQKVLFSLHAVEAGQGNIVMTLTGKHPSYVKMNNRYDQDDSEGKVQKMEISNGDIMIPCEFMAKRAGTYTIKVLFNDREISESPYTFEVADNDDYLKEIQVTASRNSISNVNNEMEYTISHYRKNDVIKAKVVTPENKELFVELKRKMTDGKENIDAKFTPTVQGIHFMNVYVNGCLIPKSPFTFNVGFIVDASLIKYYGDGLTKATVGKEATFMVDISRIYVNGIMVVRAVGPSEINFLCQQTDDVFQFKYTPEKSGYYWLNVFYNSNIVNSVPILLVVLDKPDICQLKEVSNELYETSFNITANKQNSDKLFSYDSDSSKINVYGNGIMNACIDKINSFIIESKDAGHNTLLIGICGRKLPCKDLHVTYDTEKQHYVINYRVPEPGQYKIAVIWGDDHIVGSPFYIHAV</sequence>
<feature type="repeat" description="Filamin" evidence="3">
    <location>
        <begin position="932"/>
        <end position="1042"/>
    </location>
</feature>
<feature type="repeat" description="Filamin" evidence="3">
    <location>
        <begin position="2645"/>
        <end position="2736"/>
    </location>
</feature>
<dbReference type="Gene3D" id="2.60.40.10">
    <property type="entry name" value="Immunoglobulins"/>
    <property type="match status" value="26"/>
</dbReference>
<protein>
    <recommendedName>
        <fullName evidence="5">Calponin-homology (CH) domain-containing protein</fullName>
    </recommendedName>
</protein>
<evidence type="ECO:0000256" key="2">
    <source>
        <dbReference type="ARBA" id="ARBA00022737"/>
    </source>
</evidence>
<feature type="repeat" description="Filamin" evidence="3">
    <location>
        <begin position="3459"/>
        <end position="3555"/>
    </location>
</feature>
<feature type="repeat" description="Filamin" evidence="3">
    <location>
        <begin position="1910"/>
        <end position="2013"/>
    </location>
</feature>
<feature type="region of interest" description="Disordered" evidence="4">
    <location>
        <begin position="3077"/>
        <end position="3139"/>
    </location>
</feature>